<sequence>MVRVVCDPFQLNWWRSVGETHAEAPSSVTRLWEITQSAGAFFGNDSGPAHLAAISGVPTFTLFGPQLPEWFAPMHPVGEHLEGKPCPCKPCSDYCQFPVSFCLTKQELEEVWPRVLAFLQRRLPLAKAA</sequence>
<comment type="caution">
    <text evidence="3">The sequence shown here is derived from an EMBL/GenBank/DDBJ whole genome shotgun (WGS) entry which is preliminary data.</text>
</comment>
<gene>
    <name evidence="3" type="ORF">SDC9_206626</name>
</gene>
<evidence type="ECO:0000256" key="1">
    <source>
        <dbReference type="ARBA" id="ARBA00022676"/>
    </source>
</evidence>
<dbReference type="EMBL" id="VSSQ01132270">
    <property type="protein sequence ID" value="MPN58910.1"/>
    <property type="molecule type" value="Genomic_DNA"/>
</dbReference>
<evidence type="ECO:0000313" key="3">
    <source>
        <dbReference type="EMBL" id="MPN58910.1"/>
    </source>
</evidence>
<evidence type="ECO:0008006" key="4">
    <source>
        <dbReference type="Google" id="ProtNLM"/>
    </source>
</evidence>
<dbReference type="SUPFAM" id="SSF53756">
    <property type="entry name" value="UDP-Glycosyltransferase/glycogen phosphorylase"/>
    <property type="match status" value="1"/>
</dbReference>
<organism evidence="3">
    <name type="scientific">bioreactor metagenome</name>
    <dbReference type="NCBI Taxonomy" id="1076179"/>
    <lineage>
        <taxon>unclassified sequences</taxon>
        <taxon>metagenomes</taxon>
        <taxon>ecological metagenomes</taxon>
    </lineage>
</organism>
<dbReference type="AlphaFoldDB" id="A0A645J6Z4"/>
<keyword evidence="1" id="KW-0328">Glycosyltransferase</keyword>
<evidence type="ECO:0000256" key="2">
    <source>
        <dbReference type="ARBA" id="ARBA00022679"/>
    </source>
</evidence>
<keyword evidence="2" id="KW-0808">Transferase</keyword>
<dbReference type="InterPro" id="IPR002201">
    <property type="entry name" value="Glyco_trans_9"/>
</dbReference>
<dbReference type="GO" id="GO:0005829">
    <property type="term" value="C:cytosol"/>
    <property type="evidence" value="ECO:0007669"/>
    <property type="project" value="TreeGrafter"/>
</dbReference>
<dbReference type="Gene3D" id="3.40.50.2000">
    <property type="entry name" value="Glycogen Phosphorylase B"/>
    <property type="match status" value="1"/>
</dbReference>
<dbReference type="GO" id="GO:0009244">
    <property type="term" value="P:lipopolysaccharide core region biosynthetic process"/>
    <property type="evidence" value="ECO:0007669"/>
    <property type="project" value="TreeGrafter"/>
</dbReference>
<proteinExistence type="predicted"/>
<accession>A0A645J6Z4</accession>
<dbReference type="Pfam" id="PF01075">
    <property type="entry name" value="Glyco_transf_9"/>
    <property type="match status" value="1"/>
</dbReference>
<protein>
    <recommendedName>
        <fullName evidence="4">Lipopolysaccharide core heptosyltransferase RfaQ</fullName>
    </recommendedName>
</protein>
<dbReference type="InterPro" id="IPR051199">
    <property type="entry name" value="LPS_LOS_Heptosyltrfase"/>
</dbReference>
<name>A0A645J6Z4_9ZZZZ</name>
<dbReference type="GO" id="GO:0008713">
    <property type="term" value="F:ADP-heptose-lipopolysaccharide heptosyltransferase activity"/>
    <property type="evidence" value="ECO:0007669"/>
    <property type="project" value="TreeGrafter"/>
</dbReference>
<dbReference type="PANTHER" id="PTHR30160">
    <property type="entry name" value="TETRAACYLDISACCHARIDE 4'-KINASE-RELATED"/>
    <property type="match status" value="1"/>
</dbReference>
<reference evidence="3" key="1">
    <citation type="submission" date="2019-08" db="EMBL/GenBank/DDBJ databases">
        <authorList>
            <person name="Kucharzyk K."/>
            <person name="Murdoch R.W."/>
            <person name="Higgins S."/>
            <person name="Loffler F."/>
        </authorList>
    </citation>
    <scope>NUCLEOTIDE SEQUENCE</scope>
</reference>